<dbReference type="EMBL" id="CM001218">
    <property type="protein sequence ID" value="AES64643.2"/>
    <property type="molecule type" value="Genomic_DNA"/>
</dbReference>
<accession>G7ISR1</accession>
<keyword evidence="3" id="KW-1185">Reference proteome</keyword>
<reference evidence="2" key="3">
    <citation type="submission" date="2015-04" db="UniProtKB">
        <authorList>
            <consortium name="EnsemblPlants"/>
        </authorList>
    </citation>
    <scope>IDENTIFICATION</scope>
    <source>
        <strain evidence="2">cv. Jemalong A17</strain>
    </source>
</reference>
<evidence type="ECO:0000313" key="1">
    <source>
        <dbReference type="EMBL" id="AES64643.2"/>
    </source>
</evidence>
<gene>
    <name evidence="1" type="ordered locus">MTR_2g028120</name>
</gene>
<evidence type="ECO:0000313" key="3">
    <source>
        <dbReference type="Proteomes" id="UP000002051"/>
    </source>
</evidence>
<dbReference type="EnsemblPlants" id="AES64643">
    <property type="protein sequence ID" value="AES64643"/>
    <property type="gene ID" value="MTR_2g028120"/>
</dbReference>
<reference evidence="1 3" key="1">
    <citation type="journal article" date="2011" name="Nature">
        <title>The Medicago genome provides insight into the evolution of rhizobial symbioses.</title>
        <authorList>
            <person name="Young N.D."/>
            <person name="Debelle F."/>
            <person name="Oldroyd G.E."/>
            <person name="Geurts R."/>
            <person name="Cannon S.B."/>
            <person name="Udvardi M.K."/>
            <person name="Benedito V.A."/>
            <person name="Mayer K.F."/>
            <person name="Gouzy J."/>
            <person name="Schoof H."/>
            <person name="Van de Peer Y."/>
            <person name="Proost S."/>
            <person name="Cook D.R."/>
            <person name="Meyers B.C."/>
            <person name="Spannagl M."/>
            <person name="Cheung F."/>
            <person name="De Mita S."/>
            <person name="Krishnakumar V."/>
            <person name="Gundlach H."/>
            <person name="Zhou S."/>
            <person name="Mudge J."/>
            <person name="Bharti A.K."/>
            <person name="Murray J.D."/>
            <person name="Naoumkina M.A."/>
            <person name="Rosen B."/>
            <person name="Silverstein K.A."/>
            <person name="Tang H."/>
            <person name="Rombauts S."/>
            <person name="Zhao P.X."/>
            <person name="Zhou P."/>
            <person name="Barbe V."/>
            <person name="Bardou P."/>
            <person name="Bechner M."/>
            <person name="Bellec A."/>
            <person name="Berger A."/>
            <person name="Berges H."/>
            <person name="Bidwell S."/>
            <person name="Bisseling T."/>
            <person name="Choisne N."/>
            <person name="Couloux A."/>
            <person name="Denny R."/>
            <person name="Deshpande S."/>
            <person name="Dai X."/>
            <person name="Doyle J.J."/>
            <person name="Dudez A.M."/>
            <person name="Farmer A.D."/>
            <person name="Fouteau S."/>
            <person name="Franken C."/>
            <person name="Gibelin C."/>
            <person name="Gish J."/>
            <person name="Goldstein S."/>
            <person name="Gonzalez A.J."/>
            <person name="Green P.J."/>
            <person name="Hallab A."/>
            <person name="Hartog M."/>
            <person name="Hua A."/>
            <person name="Humphray S.J."/>
            <person name="Jeong D.H."/>
            <person name="Jing Y."/>
            <person name="Jocker A."/>
            <person name="Kenton S.M."/>
            <person name="Kim D.J."/>
            <person name="Klee K."/>
            <person name="Lai H."/>
            <person name="Lang C."/>
            <person name="Lin S."/>
            <person name="Macmil S.L."/>
            <person name="Magdelenat G."/>
            <person name="Matthews L."/>
            <person name="McCorrison J."/>
            <person name="Monaghan E.L."/>
            <person name="Mun J.H."/>
            <person name="Najar F.Z."/>
            <person name="Nicholson C."/>
            <person name="Noirot C."/>
            <person name="O'Bleness M."/>
            <person name="Paule C.R."/>
            <person name="Poulain J."/>
            <person name="Prion F."/>
            <person name="Qin B."/>
            <person name="Qu C."/>
            <person name="Retzel E.F."/>
            <person name="Riddle C."/>
            <person name="Sallet E."/>
            <person name="Samain S."/>
            <person name="Samson N."/>
            <person name="Sanders I."/>
            <person name="Saurat O."/>
            <person name="Scarpelli C."/>
            <person name="Schiex T."/>
            <person name="Segurens B."/>
            <person name="Severin A.J."/>
            <person name="Sherrier D.J."/>
            <person name="Shi R."/>
            <person name="Sims S."/>
            <person name="Singer S.R."/>
            <person name="Sinharoy S."/>
            <person name="Sterck L."/>
            <person name="Viollet A."/>
            <person name="Wang B.B."/>
            <person name="Wang K."/>
            <person name="Wang M."/>
            <person name="Wang X."/>
            <person name="Warfsmann J."/>
            <person name="Weissenbach J."/>
            <person name="White D.D."/>
            <person name="White J.D."/>
            <person name="Wiley G.B."/>
            <person name="Wincker P."/>
            <person name="Xing Y."/>
            <person name="Yang L."/>
            <person name="Yao Z."/>
            <person name="Ying F."/>
            <person name="Zhai J."/>
            <person name="Zhou L."/>
            <person name="Zuber A."/>
            <person name="Denarie J."/>
            <person name="Dixon R.A."/>
            <person name="May G.D."/>
            <person name="Schwartz D.C."/>
            <person name="Rogers J."/>
            <person name="Quetier F."/>
            <person name="Town C.D."/>
            <person name="Roe B.A."/>
        </authorList>
    </citation>
    <scope>NUCLEOTIDE SEQUENCE [LARGE SCALE GENOMIC DNA]</scope>
    <source>
        <strain evidence="1">A17</strain>
        <strain evidence="2 3">cv. Jemalong A17</strain>
    </source>
</reference>
<protein>
    <submittedName>
        <fullName evidence="1 2">Uncharacterized protein</fullName>
    </submittedName>
</protein>
<sequence length="80" mass="9375">MKILSIPLRYSIDGKLVLLRVDVELFWYDLESEQVSYYVEGIPDLDDAMMCVGSIVPPFFPVDNRRKKENPSSKRRIRIL</sequence>
<reference evidence="1 3" key="2">
    <citation type="journal article" date="2014" name="BMC Genomics">
        <title>An improved genome release (version Mt4.0) for the model legume Medicago truncatula.</title>
        <authorList>
            <person name="Tang H."/>
            <person name="Krishnakumar V."/>
            <person name="Bidwell S."/>
            <person name="Rosen B."/>
            <person name="Chan A."/>
            <person name="Zhou S."/>
            <person name="Gentzbittel L."/>
            <person name="Childs K.L."/>
            <person name="Yandell M."/>
            <person name="Gundlach H."/>
            <person name="Mayer K.F."/>
            <person name="Schwartz D.C."/>
            <person name="Town C.D."/>
        </authorList>
    </citation>
    <scope>GENOME REANNOTATION</scope>
    <source>
        <strain evidence="2 3">cv. Jemalong A17</strain>
    </source>
</reference>
<dbReference type="Proteomes" id="UP000002051">
    <property type="component" value="Chromosome 2"/>
</dbReference>
<dbReference type="AlphaFoldDB" id="G7ISR1"/>
<name>G7ISR1_MEDTR</name>
<accession>A0A0C3UZV4</accession>
<dbReference type="HOGENOM" id="CLU_2593345_0_0_1"/>
<dbReference type="PaxDb" id="3880-AES64643"/>
<evidence type="ECO:0000313" key="2">
    <source>
        <dbReference type="EnsemblPlants" id="AES64643"/>
    </source>
</evidence>
<organism evidence="1 3">
    <name type="scientific">Medicago truncatula</name>
    <name type="common">Barrel medic</name>
    <name type="synonym">Medicago tribuloides</name>
    <dbReference type="NCBI Taxonomy" id="3880"/>
    <lineage>
        <taxon>Eukaryota</taxon>
        <taxon>Viridiplantae</taxon>
        <taxon>Streptophyta</taxon>
        <taxon>Embryophyta</taxon>
        <taxon>Tracheophyta</taxon>
        <taxon>Spermatophyta</taxon>
        <taxon>Magnoliopsida</taxon>
        <taxon>eudicotyledons</taxon>
        <taxon>Gunneridae</taxon>
        <taxon>Pentapetalae</taxon>
        <taxon>rosids</taxon>
        <taxon>fabids</taxon>
        <taxon>Fabales</taxon>
        <taxon>Fabaceae</taxon>
        <taxon>Papilionoideae</taxon>
        <taxon>50 kb inversion clade</taxon>
        <taxon>NPAAA clade</taxon>
        <taxon>Hologalegina</taxon>
        <taxon>IRL clade</taxon>
        <taxon>Trifolieae</taxon>
        <taxon>Medicago</taxon>
    </lineage>
</organism>
<proteinExistence type="predicted"/>